<name>A0ABU4T050_9PSEU</name>
<evidence type="ECO:0000313" key="3">
    <source>
        <dbReference type="Proteomes" id="UP001285521"/>
    </source>
</evidence>
<reference evidence="2 3" key="1">
    <citation type="submission" date="2023-11" db="EMBL/GenBank/DDBJ databases">
        <title>Lentzea sokolovensis, sp. nov., Lentzea kristufkii, sp. nov., and Lentzea miocenensis, sp. nov., rare actinobacteria from Sokolov Coal Basin, Miocene lacustrine sediment, Czech Republic.</title>
        <authorList>
            <person name="Lara A."/>
            <person name="Kotroba L."/>
            <person name="Nouioui I."/>
            <person name="Neumann-Schaal M."/>
            <person name="Mast Y."/>
            <person name="Chronakova A."/>
        </authorList>
    </citation>
    <scope>NUCLEOTIDE SEQUENCE [LARGE SCALE GENOMIC DNA]</scope>
    <source>
        <strain evidence="2 3">BCCO 10_0856</strain>
    </source>
</reference>
<dbReference type="RefSeq" id="WP_319966440.1">
    <property type="nucleotide sequence ID" value="NZ_JAXAVW010000010.1"/>
</dbReference>
<organism evidence="2 3">
    <name type="scientific">Lentzea miocenica</name>
    <dbReference type="NCBI Taxonomy" id="3095431"/>
    <lineage>
        <taxon>Bacteria</taxon>
        <taxon>Bacillati</taxon>
        <taxon>Actinomycetota</taxon>
        <taxon>Actinomycetes</taxon>
        <taxon>Pseudonocardiales</taxon>
        <taxon>Pseudonocardiaceae</taxon>
        <taxon>Lentzea</taxon>
    </lineage>
</organism>
<evidence type="ECO:0000256" key="1">
    <source>
        <dbReference type="SAM" id="Phobius"/>
    </source>
</evidence>
<feature type="transmembrane region" description="Helical" evidence="1">
    <location>
        <begin position="41"/>
        <end position="63"/>
    </location>
</feature>
<sequence>MYASFAIIGGALTAVSAVLVQFRSADVPDTMWSYPWTSDAFVLVCVLYAVFHALVLVGVLGFARSGATGTSRVARTGGALAVAGTGVLLVAELASILFRADPLDATGPSIVGGVFGLGTLLIGVGFLMAGVATVRAGQWQGWRRYVPLAAGVWTTVLVGLAATGGLTLGVGVYGLCMLALGLALRTPVAATRARIAASNPQ</sequence>
<evidence type="ECO:0008006" key="4">
    <source>
        <dbReference type="Google" id="ProtNLM"/>
    </source>
</evidence>
<protein>
    <recommendedName>
        <fullName evidence="4">DUF4386 family protein</fullName>
    </recommendedName>
</protein>
<comment type="caution">
    <text evidence="2">The sequence shown here is derived from an EMBL/GenBank/DDBJ whole genome shotgun (WGS) entry which is preliminary data.</text>
</comment>
<keyword evidence="1" id="KW-0472">Membrane</keyword>
<feature type="transmembrane region" description="Helical" evidence="1">
    <location>
        <begin position="168"/>
        <end position="184"/>
    </location>
</feature>
<keyword evidence="1" id="KW-1133">Transmembrane helix</keyword>
<accession>A0ABU4T050</accession>
<keyword evidence="3" id="KW-1185">Reference proteome</keyword>
<keyword evidence="1" id="KW-0812">Transmembrane</keyword>
<dbReference type="EMBL" id="JAXAVW010000010">
    <property type="protein sequence ID" value="MDX8031377.1"/>
    <property type="molecule type" value="Genomic_DNA"/>
</dbReference>
<dbReference type="Proteomes" id="UP001285521">
    <property type="component" value="Unassembled WGS sequence"/>
</dbReference>
<feature type="transmembrane region" description="Helical" evidence="1">
    <location>
        <begin position="145"/>
        <end position="162"/>
    </location>
</feature>
<feature type="transmembrane region" description="Helical" evidence="1">
    <location>
        <begin position="75"/>
        <end position="98"/>
    </location>
</feature>
<feature type="transmembrane region" description="Helical" evidence="1">
    <location>
        <begin position="110"/>
        <end position="133"/>
    </location>
</feature>
<gene>
    <name evidence="2" type="ORF">SK803_14205</name>
</gene>
<reference evidence="2 3" key="2">
    <citation type="submission" date="2023-11" db="EMBL/GenBank/DDBJ databases">
        <authorList>
            <person name="Lara A.C."/>
            <person name="Chronakova A."/>
        </authorList>
    </citation>
    <scope>NUCLEOTIDE SEQUENCE [LARGE SCALE GENOMIC DNA]</scope>
    <source>
        <strain evidence="2 3">BCCO 10_0856</strain>
    </source>
</reference>
<proteinExistence type="predicted"/>
<evidence type="ECO:0000313" key="2">
    <source>
        <dbReference type="EMBL" id="MDX8031377.1"/>
    </source>
</evidence>